<accession>A0A9X4HXB1</accession>
<evidence type="ECO:0000313" key="2">
    <source>
        <dbReference type="EMBL" id="MDD2109448.1"/>
    </source>
</evidence>
<proteinExistence type="predicted"/>
<evidence type="ECO:0000256" key="1">
    <source>
        <dbReference type="SAM" id="MobiDB-lite"/>
    </source>
</evidence>
<dbReference type="EMBL" id="JANIAN010000047">
    <property type="protein sequence ID" value="MDD2109448.1"/>
    <property type="molecule type" value="Genomic_DNA"/>
</dbReference>
<reference evidence="2" key="1">
    <citation type="submission" date="2022-07" db="EMBL/GenBank/DDBJ databases">
        <title>Multi-strain Analysis of Pseudomonas putida Reveals Metabolic and Genetic Diversity.</title>
        <authorList>
            <person name="Monk J.M."/>
        </authorList>
    </citation>
    <scope>NUCLEOTIDE SEQUENCE</scope>
    <source>
        <strain evidence="2">17514</strain>
    </source>
</reference>
<feature type="compositionally biased region" description="Basic and acidic residues" evidence="1">
    <location>
        <begin position="276"/>
        <end position="309"/>
    </location>
</feature>
<organism evidence="2 3">
    <name type="scientific">Pseudomonas asiatica</name>
    <dbReference type="NCBI Taxonomy" id="2219225"/>
    <lineage>
        <taxon>Bacteria</taxon>
        <taxon>Pseudomonadati</taxon>
        <taxon>Pseudomonadota</taxon>
        <taxon>Gammaproteobacteria</taxon>
        <taxon>Pseudomonadales</taxon>
        <taxon>Pseudomonadaceae</taxon>
        <taxon>Pseudomonas</taxon>
    </lineage>
</organism>
<dbReference type="RefSeq" id="WP_274079767.1">
    <property type="nucleotide sequence ID" value="NZ_JANIAN010000047.1"/>
</dbReference>
<name>A0A9X4HXB1_9PSED</name>
<comment type="caution">
    <text evidence="2">The sequence shown here is derived from an EMBL/GenBank/DDBJ whole genome shotgun (WGS) entry which is preliminary data.</text>
</comment>
<evidence type="ECO:0000313" key="3">
    <source>
        <dbReference type="Proteomes" id="UP001150678"/>
    </source>
</evidence>
<dbReference type="Proteomes" id="UP001150678">
    <property type="component" value="Unassembled WGS sequence"/>
</dbReference>
<dbReference type="AlphaFoldDB" id="A0A9X4HXB1"/>
<feature type="region of interest" description="Disordered" evidence="1">
    <location>
        <begin position="275"/>
        <end position="309"/>
    </location>
</feature>
<sequence length="324" mass="36443">MQEIKGALSSNSDAESLVKIVSAASGLSWVSPSENDVFYISDQAEFPEIIFEVRVQDGLPLNWSWEIEWDAKVSGLKERARKINSLQEFKKSGFFNSNSKTWVAELEEVLGGRLTVAVLSAGKSIKRSVIIKGVNPSKEVVAAYVGDLDDMDGFEKLLEQETGSKHFINLDGEPIVAFDKGYGITQMTNPAPTYEQVWSWKENILGGSGIYKDKVVAAKKYLGQQGRTYTDDQLQHEVFSRWNGGSYHQWDSVAEVWVRKKSILCDSNTGNIGWSMDKEKNKGKTESELRERDKDKYKDGGKGQTKDHPWQYSGVCYADHIFDK</sequence>
<protein>
    <submittedName>
        <fullName evidence="2">Uncharacterized protein</fullName>
    </submittedName>
</protein>
<gene>
    <name evidence="2" type="ORF">NP533_25000</name>
</gene>